<gene>
    <name evidence="11" type="primary">cobD</name>
    <name evidence="13" type="ORF">SAMN04487946_101236</name>
</gene>
<name>A0A1H3CW99_9EURY</name>
<feature type="transmembrane region" description="Helical" evidence="11">
    <location>
        <begin position="54"/>
        <end position="77"/>
    </location>
</feature>
<evidence type="ECO:0000256" key="3">
    <source>
        <dbReference type="ARBA" id="ARBA00004953"/>
    </source>
</evidence>
<comment type="function">
    <text evidence="1 11">Converts cobyric acid to cobinamide by the addition of aminopropanol on the F carboxylic group.</text>
</comment>
<evidence type="ECO:0000256" key="2">
    <source>
        <dbReference type="ARBA" id="ARBA00004651"/>
    </source>
</evidence>
<dbReference type="GO" id="GO:0009236">
    <property type="term" value="P:cobalamin biosynthetic process"/>
    <property type="evidence" value="ECO:0007669"/>
    <property type="project" value="UniProtKB-UniRule"/>
</dbReference>
<dbReference type="Pfam" id="PF03186">
    <property type="entry name" value="CobD_Cbib"/>
    <property type="match status" value="1"/>
</dbReference>
<dbReference type="NCBIfam" id="TIGR00380">
    <property type="entry name" value="cobal_cbiB"/>
    <property type="match status" value="1"/>
</dbReference>
<evidence type="ECO:0000256" key="8">
    <source>
        <dbReference type="ARBA" id="ARBA00022692"/>
    </source>
</evidence>
<evidence type="ECO:0000256" key="11">
    <source>
        <dbReference type="HAMAP-Rule" id="MF_00024"/>
    </source>
</evidence>
<keyword evidence="8 11" id="KW-0812">Transmembrane</keyword>
<dbReference type="PANTHER" id="PTHR34308">
    <property type="entry name" value="COBALAMIN BIOSYNTHESIS PROTEIN CBIB"/>
    <property type="match status" value="1"/>
</dbReference>
<feature type="compositionally biased region" description="Polar residues" evidence="12">
    <location>
        <begin position="298"/>
        <end position="307"/>
    </location>
</feature>
<evidence type="ECO:0000256" key="6">
    <source>
        <dbReference type="ARBA" id="ARBA00022475"/>
    </source>
</evidence>
<evidence type="ECO:0000256" key="5">
    <source>
        <dbReference type="ARBA" id="ARBA00016185"/>
    </source>
</evidence>
<proteinExistence type="inferred from homology"/>
<dbReference type="GO" id="GO:0015420">
    <property type="term" value="F:ABC-type vitamin B12 transporter activity"/>
    <property type="evidence" value="ECO:0007669"/>
    <property type="project" value="UniProtKB-UniRule"/>
</dbReference>
<dbReference type="HAMAP" id="MF_00024">
    <property type="entry name" value="CobD_CbiB"/>
    <property type="match status" value="1"/>
</dbReference>
<keyword evidence="7 11" id="KW-0169">Cobalamin biosynthesis</keyword>
<evidence type="ECO:0000256" key="9">
    <source>
        <dbReference type="ARBA" id="ARBA00022989"/>
    </source>
</evidence>
<keyword evidence="9 11" id="KW-1133">Transmembrane helix</keyword>
<evidence type="ECO:0000313" key="14">
    <source>
        <dbReference type="Proteomes" id="UP000199170"/>
    </source>
</evidence>
<dbReference type="EMBL" id="FNPB01000001">
    <property type="protein sequence ID" value="SDX58483.1"/>
    <property type="molecule type" value="Genomic_DNA"/>
</dbReference>
<keyword evidence="10 11" id="KW-0472">Membrane</keyword>
<dbReference type="PANTHER" id="PTHR34308:SF1">
    <property type="entry name" value="COBALAMIN BIOSYNTHESIS PROTEIN CBIB"/>
    <property type="match status" value="1"/>
</dbReference>
<comment type="subcellular location">
    <subcellularLocation>
        <location evidence="2 11">Cell membrane</location>
        <topology evidence="2 11">Multi-pass membrane protein</topology>
    </subcellularLocation>
</comment>
<evidence type="ECO:0000256" key="1">
    <source>
        <dbReference type="ARBA" id="ARBA00003384"/>
    </source>
</evidence>
<dbReference type="GO" id="GO:0005886">
    <property type="term" value="C:plasma membrane"/>
    <property type="evidence" value="ECO:0007669"/>
    <property type="project" value="UniProtKB-SubCell"/>
</dbReference>
<comment type="caution">
    <text evidence="11">Lacks conserved residue(s) required for the propagation of feature annotation.</text>
</comment>
<evidence type="ECO:0000256" key="7">
    <source>
        <dbReference type="ARBA" id="ARBA00022573"/>
    </source>
</evidence>
<comment type="pathway">
    <text evidence="3 11">Cofactor biosynthesis; adenosylcobalamin biosynthesis.</text>
</comment>
<dbReference type="Proteomes" id="UP000199170">
    <property type="component" value="Unassembled WGS sequence"/>
</dbReference>
<evidence type="ECO:0000256" key="4">
    <source>
        <dbReference type="ARBA" id="ARBA00006263"/>
    </source>
</evidence>
<sequence>MSAATAVLVAVGLDAAFGEPPARVHPVALFGRLVGRIERAISSGSVDRPGRARLAGALVALVLPLGFAGVAAGVVGVGTRIDPWIGAALAGLALFSTTSLRLLITSARGVIDATETDLDRARHDLRALAGRDATELDAAHVRSAAVESLAENLADGLVAPLTAFALVAGGAGLLTGSGAVPAGTSAVAASTSLPAAAGAAAWVKGVNTLDSMLGYHSKPVGWASARLDDLVMWLPARATALLLAIAGGSPRLPFHAETRALARRPASPNSGWPMATMAAVLSVRLRKPDAYDLDPETAVSSDASDSAKTGDGDGEGAPLPDVAAATRGIRVTRRAGLLAVAVAGVAAWW</sequence>
<dbReference type="AlphaFoldDB" id="A0A1H3CW99"/>
<keyword evidence="6 11" id="KW-1003">Cell membrane</keyword>
<evidence type="ECO:0000256" key="12">
    <source>
        <dbReference type="SAM" id="MobiDB-lite"/>
    </source>
</evidence>
<dbReference type="InterPro" id="IPR004485">
    <property type="entry name" value="Cobalamin_biosynth_CobD/CbiB"/>
</dbReference>
<comment type="similarity">
    <text evidence="4 11">Belongs to the CobD/CbiB family.</text>
</comment>
<dbReference type="GO" id="GO:0048472">
    <property type="term" value="F:threonine-phosphate decarboxylase activity"/>
    <property type="evidence" value="ECO:0007669"/>
    <property type="project" value="InterPro"/>
</dbReference>
<reference evidence="14" key="1">
    <citation type="submission" date="2016-10" db="EMBL/GenBank/DDBJ databases">
        <authorList>
            <person name="Varghese N."/>
            <person name="Submissions S."/>
        </authorList>
    </citation>
    <scope>NUCLEOTIDE SEQUENCE [LARGE SCALE GENOMIC DNA]</scope>
    <source>
        <strain evidence="14">CGMCC 1.10118</strain>
    </source>
</reference>
<evidence type="ECO:0000313" key="13">
    <source>
        <dbReference type="EMBL" id="SDX58483.1"/>
    </source>
</evidence>
<feature type="region of interest" description="Disordered" evidence="12">
    <location>
        <begin position="294"/>
        <end position="321"/>
    </location>
</feature>
<dbReference type="STRING" id="660517.SAMN04487946_101236"/>
<protein>
    <recommendedName>
        <fullName evidence="5 11">Probable cobalamin biosynthesis protein CobD</fullName>
    </recommendedName>
</protein>
<accession>A0A1H3CW99</accession>
<keyword evidence="14" id="KW-1185">Reference proteome</keyword>
<dbReference type="UniPathway" id="UPA00148"/>
<feature type="transmembrane region" description="Helical" evidence="11">
    <location>
        <begin position="84"/>
        <end position="104"/>
    </location>
</feature>
<evidence type="ECO:0000256" key="10">
    <source>
        <dbReference type="ARBA" id="ARBA00023136"/>
    </source>
</evidence>
<organism evidence="13 14">
    <name type="scientific">Halobellus clavatus</name>
    <dbReference type="NCBI Taxonomy" id="660517"/>
    <lineage>
        <taxon>Archaea</taxon>
        <taxon>Methanobacteriati</taxon>
        <taxon>Methanobacteriota</taxon>
        <taxon>Stenosarchaea group</taxon>
        <taxon>Halobacteria</taxon>
        <taxon>Halobacteriales</taxon>
        <taxon>Haloferacaceae</taxon>
        <taxon>Halobellus</taxon>
    </lineage>
</organism>